<accession>A0A4Y2JSR7</accession>
<feature type="binding site" evidence="7">
    <location>
        <position position="66"/>
    </location>
    <ligand>
        <name>Fe(3+)</name>
        <dbReference type="ChEBI" id="CHEBI:29034"/>
        <label>1</label>
    </ligand>
</feature>
<name>A0A4Y2JSR7_ARAVE</name>
<gene>
    <name evidence="10" type="primary">TRF</name>
    <name evidence="10" type="ORF">AVEN_7873_1</name>
</gene>
<dbReference type="PRINTS" id="PR00422">
    <property type="entry name" value="TRANSFERRIN"/>
</dbReference>
<dbReference type="PANTHER" id="PTHR11485:SF57">
    <property type="entry name" value="TRANSFERRIN"/>
    <property type="match status" value="1"/>
</dbReference>
<feature type="binding site" evidence="7">
    <location>
        <position position="327"/>
    </location>
    <ligand>
        <name>Fe(3+)</name>
        <dbReference type="ChEBI" id="CHEBI:29034"/>
        <label>1</label>
    </ligand>
</feature>
<evidence type="ECO:0000313" key="10">
    <source>
        <dbReference type="EMBL" id="GBM92499.1"/>
    </source>
</evidence>
<dbReference type="InterPro" id="IPR001156">
    <property type="entry name" value="Transferrin-like_dom"/>
</dbReference>
<evidence type="ECO:0000256" key="1">
    <source>
        <dbReference type="ARBA" id="ARBA00004613"/>
    </source>
</evidence>
<feature type="binding site" evidence="6">
    <location>
        <position position="120"/>
    </location>
    <ligand>
        <name>hydrogencarbonate</name>
        <dbReference type="ChEBI" id="CHEBI:17544"/>
        <label>1</label>
    </ligand>
</feature>
<evidence type="ECO:0000256" key="6">
    <source>
        <dbReference type="PIRSR" id="PIRSR002549-2"/>
    </source>
</evidence>
<feature type="binding site" evidence="7">
    <location>
        <position position="421"/>
    </location>
    <ligand>
        <name>Fe(3+)</name>
        <dbReference type="ChEBI" id="CHEBI:29034"/>
        <label>2</label>
    </ligand>
</feature>
<dbReference type="InterPro" id="IPR016357">
    <property type="entry name" value="Transferrin"/>
</dbReference>
<keyword evidence="4 8" id="KW-1015">Disulfide bond</keyword>
<feature type="disulfide bond" evidence="8">
    <location>
        <begin position="242"/>
        <end position="256"/>
    </location>
</feature>
<keyword evidence="5 7" id="KW-0408">Iron</keyword>
<dbReference type="PROSITE" id="PS51408">
    <property type="entry name" value="TRANSFERRIN_LIKE_4"/>
    <property type="match status" value="1"/>
</dbReference>
<feature type="binding site" evidence="6">
    <location>
        <position position="335"/>
    </location>
    <ligand>
        <name>hydrogencarbonate</name>
        <dbReference type="ChEBI" id="CHEBI:17544"/>
        <label>1</label>
    </ligand>
</feature>
<evidence type="ECO:0000313" key="11">
    <source>
        <dbReference type="Proteomes" id="UP000499080"/>
    </source>
</evidence>
<dbReference type="InterPro" id="IPR018195">
    <property type="entry name" value="Transferrin_Fe_BS"/>
</dbReference>
<feature type="binding site" evidence="6">
    <location>
        <position position="124"/>
    </location>
    <ligand>
        <name>hydrogencarbonate</name>
        <dbReference type="ChEBI" id="CHEBI:17544"/>
        <label>1</label>
    </ligand>
</feature>
<dbReference type="SUPFAM" id="SSF53850">
    <property type="entry name" value="Periplasmic binding protein-like II"/>
    <property type="match status" value="2"/>
</dbReference>
<dbReference type="Pfam" id="PF00405">
    <property type="entry name" value="Transferrin"/>
    <property type="match status" value="2"/>
</dbReference>
<feature type="disulfide bond" evidence="8">
    <location>
        <begin position="468"/>
        <end position="482"/>
    </location>
</feature>
<dbReference type="OrthoDB" id="5914301at2759"/>
<feature type="binding site" evidence="7">
    <location>
        <position position="490"/>
    </location>
    <ligand>
        <name>Fe(3+)</name>
        <dbReference type="ChEBI" id="CHEBI:29034"/>
        <label>1</label>
    </ligand>
</feature>
<dbReference type="FunFam" id="3.40.190.10:FF:000095">
    <property type="entry name" value="Lactotransferrin"/>
    <property type="match status" value="1"/>
</dbReference>
<feature type="disulfide bond" evidence="8">
    <location>
        <begin position="161"/>
        <end position="187"/>
    </location>
</feature>
<dbReference type="EMBL" id="BGPR01003795">
    <property type="protein sequence ID" value="GBM92499.1"/>
    <property type="molecule type" value="Genomic_DNA"/>
</dbReference>
<comment type="similarity">
    <text evidence="5">Belongs to the transferrin family.</text>
</comment>
<feature type="disulfide bond" evidence="8">
    <location>
        <begin position="20"/>
        <end position="51"/>
    </location>
</feature>
<protein>
    <submittedName>
        <fullName evidence="10">Transferrin</fullName>
    </submittedName>
</protein>
<feature type="disulfide bond" evidence="8">
    <location>
        <begin position="29"/>
        <end position="42"/>
    </location>
</feature>
<keyword evidence="5" id="KW-0410">Iron transport</keyword>
<feature type="disulfide bond" evidence="8">
    <location>
        <begin position="397"/>
        <end position="410"/>
    </location>
</feature>
<dbReference type="AlphaFoldDB" id="A0A4Y2JSR7"/>
<dbReference type="SMART" id="SM00094">
    <property type="entry name" value="TR_FER"/>
    <property type="match status" value="2"/>
</dbReference>
<evidence type="ECO:0000256" key="3">
    <source>
        <dbReference type="ARBA" id="ARBA00022737"/>
    </source>
</evidence>
<dbReference type="PROSITE" id="PS00206">
    <property type="entry name" value="TRANSFERRIN_LIKE_2"/>
    <property type="match status" value="1"/>
</dbReference>
<evidence type="ECO:0000256" key="4">
    <source>
        <dbReference type="ARBA" id="ARBA00023157"/>
    </source>
</evidence>
<feature type="binding site" evidence="7">
    <location>
        <position position="94"/>
    </location>
    <ligand>
        <name>Fe(3+)</name>
        <dbReference type="ChEBI" id="CHEBI:29034"/>
        <label>1</label>
    </ligand>
</feature>
<feature type="domain" description="Transferrin-like" evidence="9">
    <location>
        <begin position="17"/>
        <end position="570"/>
    </location>
</feature>
<feature type="disulfide bond" evidence="8">
    <location>
        <begin position="333"/>
        <end position="427"/>
    </location>
</feature>
<feature type="binding site" evidence="7">
    <location>
        <position position="202"/>
    </location>
    <ligand>
        <name>Fe(3+)</name>
        <dbReference type="ChEBI" id="CHEBI:29034"/>
        <label>1</label>
    </ligand>
</feature>
<evidence type="ECO:0000256" key="2">
    <source>
        <dbReference type="ARBA" id="ARBA00022525"/>
    </source>
</evidence>
<comment type="subcellular location">
    <subcellularLocation>
        <location evidence="1">Secreted</location>
    </subcellularLocation>
</comment>
<keyword evidence="2" id="KW-0964">Secreted</keyword>
<dbReference type="PIRSF" id="PIRSF002549">
    <property type="entry name" value="Transferrin"/>
    <property type="match status" value="1"/>
</dbReference>
<keyword evidence="3" id="KW-0677">Repeat</keyword>
<sequence>MLWILVGIFSVAQATPIRICVPESLSTSCGQMEQDLSDTFKCVVASDVLGCLQKIHRGDADTANVDPSALYLGGKFYDLRPVATELVDGESFRYQGIALVRKESDIQSAGDLKNRASCHTGLGRTVGWQIPVGRLLSANVMPADCEVGELGAVSNFFSGSCLPGNWSSDPEVERRLKTKYSNLCSRCKDPLTCAADDAYAGYEGVMNCLSDGAADVAFTKIPALKEYLEKHPEFADKADLLCFEGGRKTLQDENPCVWGVRPTNAFVARSNDADETERIVTALLETQTRFSVPRSRYPEWYHKVFLSHPKVTGLKRTEEDRGTHVSYLGLRSCHTGMGRTAGWVMPVGTLISEGLLSSGSGCNQAEAVADFFSAGSCVPGANDTKSNPGRVRSEDLCKHCVGDDQGQHKCARDSKERYSGYAGAFRCLAEGHGDVAFVKHKTVPDYTDGHGKEPWTRDLLSSDFILLCDGGGTESVFNYKRCNLGKVPSHQVVTGGSLSETRRLSLARLLADSSKQFSSSSNLYRLFGKGEKPDLLFKDSATGLRITPLDSSYEQVLGKRFLEASKAADPRNCA</sequence>
<proteinExistence type="inferred from homology"/>
<feature type="binding site" evidence="6">
    <location>
        <position position="341"/>
    </location>
    <ligand>
        <name>hydrogencarbonate</name>
        <dbReference type="ChEBI" id="CHEBI:17544"/>
        <label>1</label>
    </ligand>
</feature>
<keyword evidence="5" id="KW-0813">Transport</keyword>
<evidence type="ECO:0000259" key="9">
    <source>
        <dbReference type="PROSITE" id="PS51408"/>
    </source>
</evidence>
<dbReference type="GO" id="GO:0005615">
    <property type="term" value="C:extracellular space"/>
    <property type="evidence" value="ECO:0007669"/>
    <property type="project" value="InterPro"/>
</dbReference>
<dbReference type="Gene3D" id="3.40.190.10">
    <property type="entry name" value="Periplasmic binding protein-like II"/>
    <property type="match status" value="3"/>
</dbReference>
<evidence type="ECO:0000256" key="7">
    <source>
        <dbReference type="PIRSR" id="PIRSR002549-3"/>
    </source>
</evidence>
<keyword evidence="5" id="KW-0406">Ion transport</keyword>
<feature type="disulfide bond" evidence="8">
    <location>
        <begin position="118"/>
        <end position="208"/>
    </location>
</feature>
<dbReference type="GO" id="GO:0046872">
    <property type="term" value="F:metal ion binding"/>
    <property type="evidence" value="ECO:0007669"/>
    <property type="project" value="UniProtKB-KW"/>
</dbReference>
<keyword evidence="5 7" id="KW-0479">Metal-binding</keyword>
<reference evidence="10 11" key="1">
    <citation type="journal article" date="2019" name="Sci. Rep.">
        <title>Orb-weaving spider Araneus ventricosus genome elucidates the spidroin gene catalogue.</title>
        <authorList>
            <person name="Kono N."/>
            <person name="Nakamura H."/>
            <person name="Ohtoshi R."/>
            <person name="Moran D.A.P."/>
            <person name="Shinohara A."/>
            <person name="Yoshida Y."/>
            <person name="Fujiwara M."/>
            <person name="Mori M."/>
            <person name="Tomita M."/>
            <person name="Arakawa K."/>
        </authorList>
    </citation>
    <scope>NUCLEOTIDE SEQUENCE [LARGE SCALE GENOMIC DNA]</scope>
</reference>
<keyword evidence="11" id="KW-1185">Reference proteome</keyword>
<dbReference type="GO" id="GO:0006826">
    <property type="term" value="P:iron ion transport"/>
    <property type="evidence" value="ECO:0007669"/>
    <property type="project" value="UniProtKB-KW"/>
</dbReference>
<dbReference type="GO" id="GO:0045047">
    <property type="term" value="P:protein targeting to ER"/>
    <property type="evidence" value="ECO:0007669"/>
    <property type="project" value="TreeGrafter"/>
</dbReference>
<feature type="disulfide bond" evidence="8">
    <location>
        <begin position="377"/>
        <end position="400"/>
    </location>
</feature>
<evidence type="ECO:0000256" key="8">
    <source>
        <dbReference type="PIRSR" id="PIRSR002549-4"/>
    </source>
</evidence>
<dbReference type="PANTHER" id="PTHR11485">
    <property type="entry name" value="TRANSFERRIN"/>
    <property type="match status" value="1"/>
</dbReference>
<dbReference type="Proteomes" id="UP000499080">
    <property type="component" value="Unassembled WGS sequence"/>
</dbReference>
<feature type="binding site" evidence="6">
    <location>
        <position position="339"/>
    </location>
    <ligand>
        <name>hydrogencarbonate</name>
        <dbReference type="ChEBI" id="CHEBI:17544"/>
        <label>1</label>
    </ligand>
</feature>
<comment type="caution">
    <text evidence="10">The sequence shown here is derived from an EMBL/GenBank/DDBJ whole genome shotgun (WGS) entry which is preliminary data.</text>
</comment>
<feature type="binding site" evidence="6">
    <location>
        <position position="342"/>
    </location>
    <ligand>
        <name>hydrogencarbonate</name>
        <dbReference type="ChEBI" id="CHEBI:17544"/>
        <label>1</label>
    </ligand>
</feature>
<dbReference type="CDD" id="cd13529">
    <property type="entry name" value="PBP2_transferrin"/>
    <property type="match status" value="1"/>
</dbReference>
<feature type="binding site" evidence="6">
    <location>
        <position position="127"/>
    </location>
    <ligand>
        <name>hydrogencarbonate</name>
        <dbReference type="ChEBI" id="CHEBI:17544"/>
        <label>1</label>
    </ligand>
</feature>
<evidence type="ECO:0000256" key="5">
    <source>
        <dbReference type="PIRNR" id="PIRNR002549"/>
    </source>
</evidence>
<organism evidence="10 11">
    <name type="scientific">Araneus ventricosus</name>
    <name type="common">Orbweaver spider</name>
    <name type="synonym">Epeira ventricosa</name>
    <dbReference type="NCBI Taxonomy" id="182803"/>
    <lineage>
        <taxon>Eukaryota</taxon>
        <taxon>Metazoa</taxon>
        <taxon>Ecdysozoa</taxon>
        <taxon>Arthropoda</taxon>
        <taxon>Chelicerata</taxon>
        <taxon>Arachnida</taxon>
        <taxon>Araneae</taxon>
        <taxon>Araneomorphae</taxon>
        <taxon>Entelegynae</taxon>
        <taxon>Araneoidea</taxon>
        <taxon>Araneidae</taxon>
        <taxon>Araneus</taxon>
    </lineage>
</organism>
<dbReference type="GO" id="GO:0005785">
    <property type="term" value="C:signal recognition particle receptor complex"/>
    <property type="evidence" value="ECO:0007669"/>
    <property type="project" value="TreeGrafter"/>
</dbReference>